<sequence length="60" mass="6559">VSSNDTMIEALSDLIPSFPGDPNRARCFNHVIALVAKSLIRQFDVPKGMADAALDDTERE</sequence>
<dbReference type="RefSeq" id="XP_041155078.1">
    <property type="nucleotide sequence ID" value="XM_041296731.1"/>
</dbReference>
<protein>
    <submittedName>
        <fullName evidence="1">Uncharacterized protein</fullName>
    </submittedName>
</protein>
<evidence type="ECO:0000313" key="1">
    <source>
        <dbReference type="EMBL" id="KAG1787762.1"/>
    </source>
</evidence>
<dbReference type="AlphaFoldDB" id="A0A9P7AG55"/>
<dbReference type="Proteomes" id="UP000719766">
    <property type="component" value="Unassembled WGS sequence"/>
</dbReference>
<keyword evidence="2" id="KW-1185">Reference proteome</keyword>
<feature type="non-terminal residue" evidence="1">
    <location>
        <position position="60"/>
    </location>
</feature>
<comment type="caution">
    <text evidence="1">The sequence shown here is derived from an EMBL/GenBank/DDBJ whole genome shotgun (WGS) entry which is preliminary data.</text>
</comment>
<dbReference type="OrthoDB" id="2748837at2759"/>
<proteinExistence type="predicted"/>
<name>A0A9P7AG55_9AGAM</name>
<gene>
    <name evidence="1" type="ORF">HD556DRAFT_1217966</name>
</gene>
<evidence type="ECO:0000313" key="2">
    <source>
        <dbReference type="Proteomes" id="UP000719766"/>
    </source>
</evidence>
<organism evidence="1 2">
    <name type="scientific">Suillus plorans</name>
    <dbReference type="NCBI Taxonomy" id="116603"/>
    <lineage>
        <taxon>Eukaryota</taxon>
        <taxon>Fungi</taxon>
        <taxon>Dikarya</taxon>
        <taxon>Basidiomycota</taxon>
        <taxon>Agaricomycotina</taxon>
        <taxon>Agaricomycetes</taxon>
        <taxon>Agaricomycetidae</taxon>
        <taxon>Boletales</taxon>
        <taxon>Suillineae</taxon>
        <taxon>Suillaceae</taxon>
        <taxon>Suillus</taxon>
    </lineage>
</organism>
<accession>A0A9P7AG55</accession>
<reference evidence="1" key="1">
    <citation type="journal article" date="2020" name="New Phytol.">
        <title>Comparative genomics reveals dynamic genome evolution in host specialist ectomycorrhizal fungi.</title>
        <authorList>
            <person name="Lofgren L.A."/>
            <person name="Nguyen N.H."/>
            <person name="Vilgalys R."/>
            <person name="Ruytinx J."/>
            <person name="Liao H.L."/>
            <person name="Branco S."/>
            <person name="Kuo A."/>
            <person name="LaButti K."/>
            <person name="Lipzen A."/>
            <person name="Andreopoulos W."/>
            <person name="Pangilinan J."/>
            <person name="Riley R."/>
            <person name="Hundley H."/>
            <person name="Na H."/>
            <person name="Barry K."/>
            <person name="Grigoriev I.V."/>
            <person name="Stajich J.E."/>
            <person name="Kennedy P.G."/>
        </authorList>
    </citation>
    <scope>NUCLEOTIDE SEQUENCE</scope>
    <source>
        <strain evidence="1">S12</strain>
    </source>
</reference>
<feature type="non-terminal residue" evidence="1">
    <location>
        <position position="1"/>
    </location>
</feature>
<dbReference type="GeneID" id="64590495"/>
<dbReference type="EMBL" id="JABBWE010000075">
    <property type="protein sequence ID" value="KAG1787762.1"/>
    <property type="molecule type" value="Genomic_DNA"/>
</dbReference>